<evidence type="ECO:0000313" key="6">
    <source>
        <dbReference type="EMBL" id="GHI86885.1"/>
    </source>
</evidence>
<dbReference type="InterPro" id="IPR030391">
    <property type="entry name" value="MeTrfase_TrmA_CS"/>
</dbReference>
<dbReference type="CDD" id="cd02440">
    <property type="entry name" value="AdoMet_MTases"/>
    <property type="match status" value="1"/>
</dbReference>
<keyword evidence="7" id="KW-1185">Reference proteome</keyword>
<feature type="domain" description="TRAM" evidence="5">
    <location>
        <begin position="8"/>
        <end position="69"/>
    </location>
</feature>
<dbReference type="FunFam" id="3.40.50.150:FF:000009">
    <property type="entry name" value="23S rRNA (Uracil(1939)-C(5))-methyltransferase RlmD"/>
    <property type="match status" value="1"/>
</dbReference>
<evidence type="ECO:0000256" key="1">
    <source>
        <dbReference type="ARBA" id="ARBA00022603"/>
    </source>
</evidence>
<dbReference type="GO" id="GO:0070041">
    <property type="term" value="F:rRNA (uridine-C5-)-methyltransferase activity"/>
    <property type="evidence" value="ECO:0007669"/>
    <property type="project" value="TreeGrafter"/>
</dbReference>
<evidence type="ECO:0000313" key="7">
    <source>
        <dbReference type="Proteomes" id="UP000600026"/>
    </source>
</evidence>
<dbReference type="Proteomes" id="UP000600026">
    <property type="component" value="Unassembled WGS sequence"/>
</dbReference>
<dbReference type="SUPFAM" id="SSF50249">
    <property type="entry name" value="Nucleic acid-binding proteins"/>
    <property type="match status" value="1"/>
</dbReference>
<dbReference type="SUPFAM" id="SSF53335">
    <property type="entry name" value="S-adenosyl-L-methionine-dependent methyltransferases"/>
    <property type="match status" value="1"/>
</dbReference>
<dbReference type="PANTHER" id="PTHR11061:SF30">
    <property type="entry name" value="TRNA (URACIL(54)-C(5))-METHYLTRANSFERASE"/>
    <property type="match status" value="1"/>
</dbReference>
<feature type="binding site" evidence="4">
    <location>
        <position position="272"/>
    </location>
    <ligand>
        <name>S-adenosyl-L-methionine</name>
        <dbReference type="ChEBI" id="CHEBI:59789"/>
    </ligand>
</feature>
<gene>
    <name evidence="6" type="ORF">Sxan_42490</name>
</gene>
<organism evidence="6 7">
    <name type="scientific">Streptomyces xanthophaeus</name>
    <dbReference type="NCBI Taxonomy" id="67385"/>
    <lineage>
        <taxon>Bacteria</taxon>
        <taxon>Bacillati</taxon>
        <taxon>Actinomycetota</taxon>
        <taxon>Actinomycetes</taxon>
        <taxon>Kitasatosporales</taxon>
        <taxon>Streptomycetaceae</taxon>
        <taxon>Streptomyces</taxon>
    </lineage>
</organism>
<comment type="caution">
    <text evidence="6">The sequence shown here is derived from an EMBL/GenBank/DDBJ whole genome shotgun (WGS) entry which is preliminary data.</text>
</comment>
<feature type="binding site" evidence="4">
    <location>
        <position position="325"/>
    </location>
    <ligand>
        <name>S-adenosyl-L-methionine</name>
        <dbReference type="ChEBI" id="CHEBI:59789"/>
    </ligand>
</feature>
<evidence type="ECO:0000259" key="5">
    <source>
        <dbReference type="PROSITE" id="PS50926"/>
    </source>
</evidence>
<dbReference type="Gene3D" id="3.40.50.150">
    <property type="entry name" value="Vaccinia Virus protein VP39"/>
    <property type="match status" value="1"/>
</dbReference>
<dbReference type="InterPro" id="IPR010280">
    <property type="entry name" value="U5_MeTrfase_fam"/>
</dbReference>
<dbReference type="InterPro" id="IPR002792">
    <property type="entry name" value="TRAM_dom"/>
</dbReference>
<keyword evidence="3 4" id="KW-0949">S-adenosyl-L-methionine</keyword>
<dbReference type="Pfam" id="PF05958">
    <property type="entry name" value="tRNA_U5-meth_tr"/>
    <property type="match status" value="1"/>
</dbReference>
<dbReference type="OrthoDB" id="9804590at2"/>
<feature type="binding site" evidence="4">
    <location>
        <position position="301"/>
    </location>
    <ligand>
        <name>S-adenosyl-L-methionine</name>
        <dbReference type="ChEBI" id="CHEBI:59789"/>
    </ligand>
</feature>
<sequence>MTEQNEKQSLVGEEYEVEVGPVAHGGHCIARTEDGRVLFVRHTLPGEKVVAKVTEGDADSRYLRADAITVLDASKDRVPAPCPYAGPGKCGGCDWQHAKPGAQRRLKGEVVAEQLKRLAGLTPEEAGWDGTVMPAEGDKLPAGEVPQWRTRVQFAIDEDGLVGLRKHRSHEIEPIEHCMIAAPGVSELGIEKQDWPQMATVEAIAASGSGDRQVVLTPRPGGRLPLVELDKPVSVLRVEEKDGGVHRVHGRPFVRERADGRTYRVGMGGFWQVHPQAADTLIKAVMQGLMPRKGEMALDLYCGVGIFAGALAERLGETGAVLGIESTKRAVEDARHNLADFPRVRIEQGKVEQILPKTGITECDLVVLDPPRAGAGKSTVRHIAGLSARRIAYVACDPAALARDLGYFKDNGYKLRTLRVFDLFPMTHHVECVAILEPIAKGA</sequence>
<name>A0A919LDA6_9ACTN</name>
<dbReference type="AlphaFoldDB" id="A0A919LDA6"/>
<dbReference type="PROSITE" id="PS50926">
    <property type="entry name" value="TRAM"/>
    <property type="match status" value="1"/>
</dbReference>
<dbReference type="Pfam" id="PF01938">
    <property type="entry name" value="TRAM"/>
    <property type="match status" value="1"/>
</dbReference>
<proteinExistence type="inferred from homology"/>
<dbReference type="GO" id="GO:0070475">
    <property type="term" value="P:rRNA base methylation"/>
    <property type="evidence" value="ECO:0007669"/>
    <property type="project" value="TreeGrafter"/>
</dbReference>
<evidence type="ECO:0000256" key="4">
    <source>
        <dbReference type="PROSITE-ProRule" id="PRU01024"/>
    </source>
</evidence>
<dbReference type="Gene3D" id="2.40.50.1070">
    <property type="match status" value="1"/>
</dbReference>
<evidence type="ECO:0000256" key="3">
    <source>
        <dbReference type="ARBA" id="ARBA00022691"/>
    </source>
</evidence>
<protein>
    <submittedName>
        <fullName evidence="6">RNA methyltransferase</fullName>
    </submittedName>
</protein>
<feature type="active site" description="Nucleophile" evidence="4">
    <location>
        <position position="396"/>
    </location>
</feature>
<reference evidence="6" key="1">
    <citation type="submission" date="2020-09" db="EMBL/GenBank/DDBJ databases">
        <title>Whole genome shotgun sequence of Streptomyces xanthophaeus NBRC 12829.</title>
        <authorList>
            <person name="Komaki H."/>
            <person name="Tamura T."/>
        </authorList>
    </citation>
    <scope>NUCLEOTIDE SEQUENCE</scope>
    <source>
        <strain evidence="6">NBRC 12829</strain>
    </source>
</reference>
<dbReference type="InterPro" id="IPR012340">
    <property type="entry name" value="NA-bd_OB-fold"/>
</dbReference>
<dbReference type="EMBL" id="BNEE01000006">
    <property type="protein sequence ID" value="GHI86885.1"/>
    <property type="molecule type" value="Genomic_DNA"/>
</dbReference>
<evidence type="ECO:0000256" key="2">
    <source>
        <dbReference type="ARBA" id="ARBA00022679"/>
    </source>
</evidence>
<dbReference type="Gene3D" id="2.40.50.140">
    <property type="entry name" value="Nucleic acid-binding proteins"/>
    <property type="match status" value="1"/>
</dbReference>
<dbReference type="RefSeq" id="WP_031142498.1">
    <property type="nucleotide sequence ID" value="NZ_BNEE01000006.1"/>
</dbReference>
<dbReference type="PROSITE" id="PS51687">
    <property type="entry name" value="SAM_MT_RNA_M5U"/>
    <property type="match status" value="1"/>
</dbReference>
<feature type="binding site" evidence="4">
    <location>
        <position position="369"/>
    </location>
    <ligand>
        <name>S-adenosyl-L-methionine</name>
        <dbReference type="ChEBI" id="CHEBI:59789"/>
    </ligand>
</feature>
<comment type="similarity">
    <text evidence="4">Belongs to the class I-like SAM-binding methyltransferase superfamily. RNA M5U methyltransferase family.</text>
</comment>
<dbReference type="InterPro" id="IPR029063">
    <property type="entry name" value="SAM-dependent_MTases_sf"/>
</dbReference>
<accession>A0A919LDA6</accession>
<keyword evidence="2 4" id="KW-0808">Transferase</keyword>
<dbReference type="PANTHER" id="PTHR11061">
    <property type="entry name" value="RNA M5U METHYLTRANSFERASE"/>
    <property type="match status" value="1"/>
</dbReference>
<dbReference type="PROSITE" id="PS01231">
    <property type="entry name" value="TRMA_2"/>
    <property type="match status" value="1"/>
</dbReference>
<keyword evidence="1 4" id="KW-0489">Methyltransferase</keyword>